<dbReference type="EMBL" id="GGEC01031630">
    <property type="protein sequence ID" value="MBX12114.1"/>
    <property type="molecule type" value="Transcribed_RNA"/>
</dbReference>
<organism evidence="1">
    <name type="scientific">Rhizophora mucronata</name>
    <name type="common">Asiatic mangrove</name>
    <dbReference type="NCBI Taxonomy" id="61149"/>
    <lineage>
        <taxon>Eukaryota</taxon>
        <taxon>Viridiplantae</taxon>
        <taxon>Streptophyta</taxon>
        <taxon>Embryophyta</taxon>
        <taxon>Tracheophyta</taxon>
        <taxon>Spermatophyta</taxon>
        <taxon>Magnoliopsida</taxon>
        <taxon>eudicotyledons</taxon>
        <taxon>Gunneridae</taxon>
        <taxon>Pentapetalae</taxon>
        <taxon>rosids</taxon>
        <taxon>fabids</taxon>
        <taxon>Malpighiales</taxon>
        <taxon>Rhizophoraceae</taxon>
        <taxon>Rhizophora</taxon>
    </lineage>
</organism>
<evidence type="ECO:0000313" key="1">
    <source>
        <dbReference type="EMBL" id="MBX12114.1"/>
    </source>
</evidence>
<name>A0A2P2L2A3_RHIMU</name>
<reference evidence="1" key="1">
    <citation type="submission" date="2018-02" db="EMBL/GenBank/DDBJ databases">
        <title>Rhizophora mucronata_Transcriptome.</title>
        <authorList>
            <person name="Meera S.P."/>
            <person name="Sreeshan A."/>
            <person name="Augustine A."/>
        </authorList>
    </citation>
    <scope>NUCLEOTIDE SEQUENCE</scope>
    <source>
        <tissue evidence="1">Leaf</tissue>
    </source>
</reference>
<sequence length="79" mass="8564">MRVKLSNVLISLSNDPVTKSSQARDFPAAKTVSSTTAELTHIMASIDLSLTTSIAARKARWRMKLSGLLGGLDPVRRKP</sequence>
<protein>
    <submittedName>
        <fullName evidence="1">Uncharacterized protein MANES_06G044400</fullName>
    </submittedName>
</protein>
<accession>A0A2P2L2A3</accession>
<dbReference type="AlphaFoldDB" id="A0A2P2L2A3"/>
<proteinExistence type="predicted"/>